<protein>
    <submittedName>
        <fullName evidence="2">Uncharacterized protein</fullName>
    </submittedName>
</protein>
<name>A0A9Q9C3K9_ENCHE</name>
<organism evidence="2 4">
    <name type="scientific">Encephalitozoon hellem</name>
    <name type="common">Microsporidian parasite</name>
    <dbReference type="NCBI Taxonomy" id="27973"/>
    <lineage>
        <taxon>Eukaryota</taxon>
        <taxon>Fungi</taxon>
        <taxon>Fungi incertae sedis</taxon>
        <taxon>Microsporidia</taxon>
        <taxon>Unikaryonidae</taxon>
        <taxon>Encephalitozoon</taxon>
    </lineage>
</organism>
<evidence type="ECO:0000256" key="1">
    <source>
        <dbReference type="SAM" id="MobiDB-lite"/>
    </source>
</evidence>
<evidence type="ECO:0000313" key="3">
    <source>
        <dbReference type="EMBL" id="WEL39000.1"/>
    </source>
</evidence>
<keyword evidence="5" id="KW-1185">Reference proteome</keyword>
<dbReference type="EMBL" id="CP119068">
    <property type="protein sequence ID" value="WEL39000.1"/>
    <property type="molecule type" value="Genomic_DNA"/>
</dbReference>
<reference evidence="3 5" key="2">
    <citation type="submission" date="2023-02" db="EMBL/GenBank/DDBJ databases">
        <title>Encephalitozoon hellem ATCC 50451 complete genome.</title>
        <authorList>
            <person name="Mascarenhas dos Santos A.C."/>
            <person name="Julian A.T."/>
            <person name="Pombert J.-F."/>
        </authorList>
    </citation>
    <scope>NUCLEOTIDE SEQUENCE [LARGE SCALE GENOMIC DNA]</scope>
    <source>
        <strain evidence="3 5">ATCC 50451</strain>
    </source>
</reference>
<dbReference type="AlphaFoldDB" id="A0A9Q9C3K9"/>
<dbReference type="Proteomes" id="UP001217963">
    <property type="component" value="Chromosome VII"/>
</dbReference>
<dbReference type="EMBL" id="CP075153">
    <property type="protein sequence ID" value="UTX43526.1"/>
    <property type="molecule type" value="Genomic_DNA"/>
</dbReference>
<reference evidence="2" key="1">
    <citation type="submission" date="2022-10" db="EMBL/GenBank/DDBJ databases">
        <title>Encephalitozoon hellem ATCC 50604 Complete Genome.</title>
        <authorList>
            <person name="Mascarenhas dos Santos A.C."/>
            <person name="Julian A.T."/>
            <person name="Pombert J.-F."/>
        </authorList>
    </citation>
    <scope>NUCLEOTIDE SEQUENCE</scope>
    <source>
        <strain evidence="2">ATCC 50604</strain>
    </source>
</reference>
<evidence type="ECO:0000313" key="4">
    <source>
        <dbReference type="Proteomes" id="UP001059546"/>
    </source>
</evidence>
<sequence>MREDAEFLRNDSPRRICSYTRSQAMALYEEHRRHILKELVAREVQRRVTNKILGKKEAGEDLLFAKHRYDTSMKGISGMLTDAECSASADEGEPTDTEQCPETLSLASSMPYKPRPNAKRYERFVDLEACVSGDEESSPDADEEDCDDLSLIASSDEDYEAPTEKHNKDMLEINRNILRNLKRKFVKKVQHKAFFGPEDCMPEDHAKKESNDYEIIEEENTSVSEDMGEDIVEGFVFSKEEMVYPHEAKPIFTGQDQVEFTENVKLAEKRLGEGKMAWDFDEDK</sequence>
<accession>A0A9Q9C3K9</accession>
<feature type="compositionally biased region" description="Polar residues" evidence="1">
    <location>
        <begin position="97"/>
        <end position="108"/>
    </location>
</feature>
<gene>
    <name evidence="2" type="ORF">GPU96_07g12850</name>
    <name evidence="3" type="ORF">PFJ87_07g00770</name>
</gene>
<evidence type="ECO:0000313" key="5">
    <source>
        <dbReference type="Proteomes" id="UP001217963"/>
    </source>
</evidence>
<evidence type="ECO:0000313" key="2">
    <source>
        <dbReference type="EMBL" id="UTX43526.1"/>
    </source>
</evidence>
<dbReference type="OrthoDB" id="2194467at2759"/>
<feature type="region of interest" description="Disordered" evidence="1">
    <location>
        <begin position="84"/>
        <end position="112"/>
    </location>
</feature>
<dbReference type="Proteomes" id="UP001059546">
    <property type="component" value="Chromosome VII"/>
</dbReference>
<proteinExistence type="predicted"/>